<evidence type="ECO:0000259" key="8">
    <source>
        <dbReference type="SMART" id="SM00922"/>
    </source>
</evidence>
<dbReference type="SMART" id="SM00922">
    <property type="entry name" value="MR_MLE"/>
    <property type="match status" value="1"/>
</dbReference>
<proteinExistence type="predicted"/>
<evidence type="ECO:0000256" key="6">
    <source>
        <dbReference type="NCBIfam" id="TIGR01928"/>
    </source>
</evidence>
<evidence type="ECO:0000256" key="1">
    <source>
        <dbReference type="ARBA" id="ARBA00001968"/>
    </source>
</evidence>
<dbReference type="SFLD" id="SFLDF00009">
    <property type="entry name" value="o-succinylbenzoate_synthase"/>
    <property type="match status" value="1"/>
</dbReference>
<dbReference type="CDD" id="cd03317">
    <property type="entry name" value="NAAAR"/>
    <property type="match status" value="1"/>
</dbReference>
<name>A0A221T0W1_9DEIO</name>
<dbReference type="Pfam" id="PF02746">
    <property type="entry name" value="MR_MLE_N"/>
    <property type="match status" value="1"/>
</dbReference>
<dbReference type="NCBIfam" id="TIGR01928">
    <property type="entry name" value="menC_lowGC_arch"/>
    <property type="match status" value="1"/>
</dbReference>
<dbReference type="PANTHER" id="PTHR48073:SF5">
    <property type="entry name" value="O-SUCCINYLBENZOATE SYNTHASE"/>
    <property type="match status" value="1"/>
</dbReference>
<dbReference type="GO" id="GO:0046872">
    <property type="term" value="F:metal ion binding"/>
    <property type="evidence" value="ECO:0007669"/>
    <property type="project" value="UniProtKB-KW"/>
</dbReference>
<evidence type="ECO:0000313" key="10">
    <source>
        <dbReference type="Proteomes" id="UP000259030"/>
    </source>
</evidence>
<dbReference type="UniPathway" id="UPA01057">
    <property type="reaction ID" value="UER00165"/>
</dbReference>
<evidence type="ECO:0000313" key="9">
    <source>
        <dbReference type="EMBL" id="ASN82501.1"/>
    </source>
</evidence>
<dbReference type="SFLD" id="SFLDS00001">
    <property type="entry name" value="Enolase"/>
    <property type="match status" value="1"/>
</dbReference>
<dbReference type="SUPFAM" id="SSF54826">
    <property type="entry name" value="Enolase N-terminal domain-like"/>
    <property type="match status" value="1"/>
</dbReference>
<dbReference type="EMBL" id="CP021082">
    <property type="protein sequence ID" value="ASN82501.1"/>
    <property type="molecule type" value="Genomic_DNA"/>
</dbReference>
<dbReference type="UniPathway" id="UPA00079"/>
<evidence type="ECO:0000256" key="2">
    <source>
        <dbReference type="ARBA" id="ARBA00022723"/>
    </source>
</evidence>
<dbReference type="OrthoDB" id="61839at2"/>
<dbReference type="RefSeq" id="WP_022802673.1">
    <property type="nucleotide sequence ID" value="NZ_ATTJ01000002.1"/>
</dbReference>
<dbReference type="Gene3D" id="3.30.390.10">
    <property type="entry name" value="Enolase-like, N-terminal domain"/>
    <property type="match status" value="1"/>
</dbReference>
<comment type="cofactor">
    <cofactor evidence="1">
        <name>a divalent metal cation</name>
        <dbReference type="ChEBI" id="CHEBI:60240"/>
    </cofactor>
</comment>
<reference evidence="9 10" key="1">
    <citation type="submission" date="2017-05" db="EMBL/GenBank/DDBJ databases">
        <title>The complete genome sequence of Deinococcus ficus isolated from the rhizosphere of the Ficus religiosa L. in Taiwan.</title>
        <authorList>
            <person name="Wu K.-M."/>
            <person name="Liao T.-L."/>
            <person name="Liu Y.-M."/>
            <person name="Young C.-C."/>
            <person name="Tsai S.-F."/>
        </authorList>
    </citation>
    <scope>NUCLEOTIDE SEQUENCE [LARGE SCALE GENOMIC DNA]</scope>
    <source>
        <strain evidence="9 10">CC-FR2-10</strain>
        <plasmid evidence="10">pdfi1</plasmid>
    </source>
</reference>
<geneLocation type="plasmid" evidence="10">
    <name>pdfi1</name>
</geneLocation>
<dbReference type="SFLD" id="SFLDG00180">
    <property type="entry name" value="muconate_cycloisomerase"/>
    <property type="match status" value="1"/>
</dbReference>
<keyword evidence="2" id="KW-0479">Metal-binding</keyword>
<keyword evidence="3" id="KW-0460">Magnesium</keyword>
<dbReference type="InterPro" id="IPR013341">
    <property type="entry name" value="Mandelate_racemase_N_dom"/>
</dbReference>
<dbReference type="GO" id="GO:0009234">
    <property type="term" value="P:menaquinone biosynthetic process"/>
    <property type="evidence" value="ECO:0007669"/>
    <property type="project" value="UniProtKB-UniRule"/>
</dbReference>
<dbReference type="Gene3D" id="3.20.20.120">
    <property type="entry name" value="Enolase-like C-terminal domain"/>
    <property type="match status" value="1"/>
</dbReference>
<dbReference type="InterPro" id="IPR029065">
    <property type="entry name" value="Enolase_C-like"/>
</dbReference>
<dbReference type="Pfam" id="PF13378">
    <property type="entry name" value="MR_MLE_C"/>
    <property type="match status" value="1"/>
</dbReference>
<dbReference type="InterPro" id="IPR036849">
    <property type="entry name" value="Enolase-like_C_sf"/>
</dbReference>
<keyword evidence="10" id="KW-1185">Reference proteome</keyword>
<dbReference type="InterPro" id="IPR029017">
    <property type="entry name" value="Enolase-like_N"/>
</dbReference>
<dbReference type="GO" id="GO:0016854">
    <property type="term" value="F:racemase and epimerase activity"/>
    <property type="evidence" value="ECO:0007669"/>
    <property type="project" value="UniProtKB-ARBA"/>
</dbReference>
<evidence type="ECO:0000256" key="3">
    <source>
        <dbReference type="ARBA" id="ARBA00022842"/>
    </source>
</evidence>
<evidence type="ECO:0000256" key="4">
    <source>
        <dbReference type="ARBA" id="ARBA00023239"/>
    </source>
</evidence>
<dbReference type="AlphaFoldDB" id="A0A221T0W1"/>
<feature type="region of interest" description="Disordered" evidence="7">
    <location>
        <begin position="385"/>
        <end position="405"/>
    </location>
</feature>
<evidence type="ECO:0000256" key="7">
    <source>
        <dbReference type="SAM" id="MobiDB-lite"/>
    </source>
</evidence>
<dbReference type="InterPro" id="IPR010197">
    <property type="entry name" value="OSBS/NAAAR"/>
</dbReference>
<dbReference type="STRING" id="317577.GCA_000419625_03184"/>
<keyword evidence="9" id="KW-0614">Plasmid</keyword>
<sequence>MSSPADALTRPALPRGAGLTLDSAELRVLDMPIRFAFETSFGVMRRRYVPLLTLRAGGLEGHAEGVMDHLPLYREETVPGAVAFLEGQLLPRVLGRSLANPEALAQLLAPYRGNRMARAMVEMAFWDLWAKHLDLPLWQLLGGVRPAVPVGVSLGIQRSAEATAELATAHAEQGYQRIKLKIKPGWDEVPVAAVRAALPDLQLTVDANSAYTLADTAALQALDAYRLRYIEQPLAFDDLVDHAALQPLLRTPLCLDESITSVHDARKALTLGAARVINLKVARVGGHLEARHIHDLTLAFGVPMWCGGMVETGVGRAHNIHLSTLPNFCLPGDTSSASRYWDHDIIHEPLEVQGGLMPVPEGPGIGVTLNPAVLDRVTRHRLTVQAGAVPHVDDRPDQPPPDEVY</sequence>
<dbReference type="PANTHER" id="PTHR48073">
    <property type="entry name" value="O-SUCCINYLBENZOATE SYNTHASE-RELATED"/>
    <property type="match status" value="1"/>
</dbReference>
<dbReference type="EC" id="4.2.1.113" evidence="5 6"/>
<evidence type="ECO:0000256" key="5">
    <source>
        <dbReference type="ARBA" id="ARBA00029491"/>
    </source>
</evidence>
<dbReference type="SUPFAM" id="SSF51604">
    <property type="entry name" value="Enolase C-terminal domain-like"/>
    <property type="match status" value="1"/>
</dbReference>
<dbReference type="Proteomes" id="UP000259030">
    <property type="component" value="Plasmid pDFI1"/>
</dbReference>
<protein>
    <recommendedName>
        <fullName evidence="5 6">o-succinylbenzoate synthase</fullName>
        <ecNumber evidence="5 6">4.2.1.113</ecNumber>
    </recommendedName>
</protein>
<accession>A0A221T0W1</accession>
<dbReference type="KEGG" id="dfc:DFI_15070"/>
<organism evidence="9 10">
    <name type="scientific">Deinococcus ficus</name>
    <dbReference type="NCBI Taxonomy" id="317577"/>
    <lineage>
        <taxon>Bacteria</taxon>
        <taxon>Thermotogati</taxon>
        <taxon>Deinococcota</taxon>
        <taxon>Deinococci</taxon>
        <taxon>Deinococcales</taxon>
        <taxon>Deinococcaceae</taxon>
        <taxon>Deinococcus</taxon>
    </lineage>
</organism>
<dbReference type="InterPro" id="IPR013342">
    <property type="entry name" value="Mandelate_racemase_C"/>
</dbReference>
<gene>
    <name evidence="9" type="ORF">DFI_15070</name>
</gene>
<keyword evidence="4" id="KW-0456">Lyase</keyword>
<dbReference type="GO" id="GO:0043748">
    <property type="term" value="F:O-succinylbenzoate synthase activity"/>
    <property type="evidence" value="ECO:0007669"/>
    <property type="project" value="UniProtKB-EC"/>
</dbReference>
<feature type="domain" description="Mandelate racemase/muconate lactonizing enzyme C-terminal" evidence="8">
    <location>
        <begin position="160"/>
        <end position="252"/>
    </location>
</feature>